<evidence type="ECO:0000313" key="3">
    <source>
        <dbReference type="EMBL" id="KAK3397094.1"/>
    </source>
</evidence>
<evidence type="ECO:0000256" key="2">
    <source>
        <dbReference type="SAM" id="SignalP"/>
    </source>
</evidence>
<evidence type="ECO:0000313" key="4">
    <source>
        <dbReference type="Proteomes" id="UP001281003"/>
    </source>
</evidence>
<gene>
    <name evidence="3" type="ORF">B0T20DRAFT_415193</name>
</gene>
<keyword evidence="2" id="KW-0732">Signal</keyword>
<reference evidence="3" key="2">
    <citation type="submission" date="2023-07" db="EMBL/GenBank/DDBJ databases">
        <authorList>
            <consortium name="Lawrence Berkeley National Laboratory"/>
            <person name="Haridas S."/>
            <person name="Hensen N."/>
            <person name="Bonometti L."/>
            <person name="Westerberg I."/>
            <person name="Brannstrom I.O."/>
            <person name="Guillou S."/>
            <person name="Cros-Aarteil S."/>
            <person name="Calhoun S."/>
            <person name="Kuo A."/>
            <person name="Mondo S."/>
            <person name="Pangilinan J."/>
            <person name="Riley R."/>
            <person name="LaButti K."/>
            <person name="Andreopoulos B."/>
            <person name="Lipzen A."/>
            <person name="Chen C."/>
            <person name="Yanf M."/>
            <person name="Daum C."/>
            <person name="Ng V."/>
            <person name="Clum A."/>
            <person name="Steindorff A."/>
            <person name="Ohm R."/>
            <person name="Martin F."/>
            <person name="Silar P."/>
            <person name="Natvig D."/>
            <person name="Lalanne C."/>
            <person name="Gautier V."/>
            <person name="Ament-velasquez S.L."/>
            <person name="Kruys A."/>
            <person name="Hutchinson M.I."/>
            <person name="Powell A.J."/>
            <person name="Barry K."/>
            <person name="Miller A.N."/>
            <person name="Grigoriev I.V."/>
            <person name="Debuchy R."/>
            <person name="Gladieux P."/>
            <person name="Thoren M.H."/>
            <person name="Johannesson H."/>
        </authorList>
    </citation>
    <scope>NUCLEOTIDE SEQUENCE</scope>
    <source>
        <strain evidence="3">FGSC 1904</strain>
    </source>
</reference>
<dbReference type="Gene3D" id="3.30.70.80">
    <property type="entry name" value="Peptidase S8 propeptide/proteinase inhibitor I9"/>
    <property type="match status" value="1"/>
</dbReference>
<dbReference type="GO" id="GO:0004866">
    <property type="term" value="F:endopeptidase inhibitor activity"/>
    <property type="evidence" value="ECO:0007669"/>
    <property type="project" value="TreeGrafter"/>
</dbReference>
<comment type="similarity">
    <text evidence="1">Belongs to the protease inhibitor I9 family.</text>
</comment>
<dbReference type="FunFam" id="3.30.70.80:FF:000005">
    <property type="entry name" value="Proteinase inhibitor I2B"/>
    <property type="match status" value="1"/>
</dbReference>
<comment type="caution">
    <text evidence="3">The sequence shown here is derived from an EMBL/GenBank/DDBJ whole genome shotgun (WGS) entry which is preliminary data.</text>
</comment>
<dbReference type="SUPFAM" id="SSF54897">
    <property type="entry name" value="Protease propeptides/inhibitors"/>
    <property type="match status" value="1"/>
</dbReference>
<dbReference type="PANTHER" id="PTHR28288">
    <property type="entry name" value="PROTEASE B INHIBITOR 2"/>
    <property type="match status" value="1"/>
</dbReference>
<dbReference type="InterPro" id="IPR037045">
    <property type="entry name" value="S8pro/Inhibitor_I9_sf"/>
</dbReference>
<evidence type="ECO:0000256" key="1">
    <source>
        <dbReference type="ARBA" id="ARBA00038069"/>
    </source>
</evidence>
<accession>A0AAE0PBY6</accession>
<name>A0AAE0PBY6_SORBR</name>
<feature type="signal peptide" evidence="2">
    <location>
        <begin position="1"/>
        <end position="19"/>
    </location>
</feature>
<dbReference type="Proteomes" id="UP001281003">
    <property type="component" value="Unassembled WGS sequence"/>
</dbReference>
<dbReference type="AlphaFoldDB" id="A0AAE0PBY6"/>
<proteinExistence type="inferred from homology"/>
<keyword evidence="4" id="KW-1185">Reference proteome</keyword>
<protein>
    <submittedName>
        <fullName evidence="3">Uncharacterized protein</fullName>
    </submittedName>
</protein>
<reference evidence="3" key="1">
    <citation type="journal article" date="2023" name="Mol. Phylogenet. Evol.">
        <title>Genome-scale phylogeny and comparative genomics of the fungal order Sordariales.</title>
        <authorList>
            <person name="Hensen N."/>
            <person name="Bonometti L."/>
            <person name="Westerberg I."/>
            <person name="Brannstrom I.O."/>
            <person name="Guillou S."/>
            <person name="Cros-Aarteil S."/>
            <person name="Calhoun S."/>
            <person name="Haridas S."/>
            <person name="Kuo A."/>
            <person name="Mondo S."/>
            <person name="Pangilinan J."/>
            <person name="Riley R."/>
            <person name="LaButti K."/>
            <person name="Andreopoulos B."/>
            <person name="Lipzen A."/>
            <person name="Chen C."/>
            <person name="Yan M."/>
            <person name="Daum C."/>
            <person name="Ng V."/>
            <person name="Clum A."/>
            <person name="Steindorff A."/>
            <person name="Ohm R.A."/>
            <person name="Martin F."/>
            <person name="Silar P."/>
            <person name="Natvig D.O."/>
            <person name="Lalanne C."/>
            <person name="Gautier V."/>
            <person name="Ament-Velasquez S.L."/>
            <person name="Kruys A."/>
            <person name="Hutchinson M.I."/>
            <person name="Powell A.J."/>
            <person name="Barry K."/>
            <person name="Miller A.N."/>
            <person name="Grigoriev I.V."/>
            <person name="Debuchy R."/>
            <person name="Gladieux P."/>
            <person name="Hiltunen Thoren M."/>
            <person name="Johannesson H."/>
        </authorList>
    </citation>
    <scope>NUCLEOTIDE SEQUENCE</scope>
    <source>
        <strain evidence="3">FGSC 1904</strain>
    </source>
</reference>
<feature type="chain" id="PRO_5042167212" evidence="2">
    <location>
        <begin position="20"/>
        <end position="96"/>
    </location>
</feature>
<dbReference type="GO" id="GO:0042144">
    <property type="term" value="P:vacuole fusion, non-autophagic"/>
    <property type="evidence" value="ECO:0007669"/>
    <property type="project" value="TreeGrafter"/>
</dbReference>
<dbReference type="EMBL" id="JAUTDP010000008">
    <property type="protein sequence ID" value="KAK3397094.1"/>
    <property type="molecule type" value="Genomic_DNA"/>
</dbReference>
<organism evidence="3 4">
    <name type="scientific">Sordaria brevicollis</name>
    <dbReference type="NCBI Taxonomy" id="83679"/>
    <lineage>
        <taxon>Eukaryota</taxon>
        <taxon>Fungi</taxon>
        <taxon>Dikarya</taxon>
        <taxon>Ascomycota</taxon>
        <taxon>Pezizomycotina</taxon>
        <taxon>Sordariomycetes</taxon>
        <taxon>Sordariomycetidae</taxon>
        <taxon>Sordariales</taxon>
        <taxon>Sordariaceae</taxon>
        <taxon>Sordaria</taxon>
    </lineage>
</organism>
<dbReference type="PANTHER" id="PTHR28288:SF1">
    <property type="entry name" value="INHIBITOR I9 DOMAIN-CONTAINING PROTEIN"/>
    <property type="match status" value="1"/>
</dbReference>
<sequence>MKLFGFVLGALALVSGAIAVDIQKSVIITYKENTPDSVIRDAKKAIVDAGGVITHEYTLMKGFSAKVGEKTLESVSAFSENYATIEEDKVVNAFGI</sequence>
<dbReference type="InterPro" id="IPR052471">
    <property type="entry name" value="PBI_I9"/>
</dbReference>